<dbReference type="AlphaFoldDB" id="A0A1F4USV8"/>
<name>A0A1F4USV8_UNCKA</name>
<evidence type="ECO:0000256" key="1">
    <source>
        <dbReference type="ARBA" id="ARBA00010457"/>
    </source>
</evidence>
<dbReference type="GO" id="GO:0006801">
    <property type="term" value="P:superoxide metabolic process"/>
    <property type="evidence" value="ECO:0007669"/>
    <property type="project" value="InterPro"/>
</dbReference>
<accession>A0A1F4USV8</accession>
<evidence type="ECO:0008006" key="4">
    <source>
        <dbReference type="Google" id="ProtNLM"/>
    </source>
</evidence>
<evidence type="ECO:0000313" key="3">
    <source>
        <dbReference type="Proteomes" id="UP000176444"/>
    </source>
</evidence>
<gene>
    <name evidence="2" type="ORF">A2713_02425</name>
</gene>
<comment type="similarity">
    <text evidence="1">Belongs to the Cu-Zn superoxide dismutase family.</text>
</comment>
<proteinExistence type="inferred from homology"/>
<dbReference type="EMBL" id="MEUX01000021">
    <property type="protein sequence ID" value="OGC47273.1"/>
    <property type="molecule type" value="Genomic_DNA"/>
</dbReference>
<reference evidence="2 3" key="1">
    <citation type="journal article" date="2016" name="Nat. Commun.">
        <title>Thousands of microbial genomes shed light on interconnected biogeochemical processes in an aquifer system.</title>
        <authorList>
            <person name="Anantharaman K."/>
            <person name="Brown C.T."/>
            <person name="Hug L.A."/>
            <person name="Sharon I."/>
            <person name="Castelle C.J."/>
            <person name="Probst A.J."/>
            <person name="Thomas B.C."/>
            <person name="Singh A."/>
            <person name="Wilkins M.J."/>
            <person name="Karaoz U."/>
            <person name="Brodie E.L."/>
            <person name="Williams K.H."/>
            <person name="Hubbard S.S."/>
            <person name="Banfield J.F."/>
        </authorList>
    </citation>
    <scope>NUCLEOTIDE SEQUENCE [LARGE SCALE GENOMIC DNA]</scope>
</reference>
<sequence>MKNNLILIIVLVVAVLVGYMLVSKSTNPVDTVDTVIVNENVDDSVVPTLDKSLTVLLLPVETSDVTQSGTARFEENEDGVTVTVNIIGYETEATQPMHLHQGGCPGVGQVVYPLEEVVNGTSTTVLQGVTMEMLKGELPLALNVHKSVAEISVYTTCGDISL</sequence>
<dbReference type="InterPro" id="IPR036423">
    <property type="entry name" value="SOD-like_Cu/Zn_dom_sf"/>
</dbReference>
<organism evidence="2 3">
    <name type="scientific">candidate division WWE3 bacterium RIFCSPHIGHO2_01_FULL_35_17</name>
    <dbReference type="NCBI Taxonomy" id="1802614"/>
    <lineage>
        <taxon>Bacteria</taxon>
        <taxon>Katanobacteria</taxon>
    </lineage>
</organism>
<protein>
    <recommendedName>
        <fullName evidence="4">CHRD domain-containing protein</fullName>
    </recommendedName>
</protein>
<dbReference type="Proteomes" id="UP000176444">
    <property type="component" value="Unassembled WGS sequence"/>
</dbReference>
<evidence type="ECO:0000313" key="2">
    <source>
        <dbReference type="EMBL" id="OGC47273.1"/>
    </source>
</evidence>
<dbReference type="SUPFAM" id="SSF49329">
    <property type="entry name" value="Cu,Zn superoxide dismutase-like"/>
    <property type="match status" value="1"/>
</dbReference>
<comment type="caution">
    <text evidence="2">The sequence shown here is derived from an EMBL/GenBank/DDBJ whole genome shotgun (WGS) entry which is preliminary data.</text>
</comment>
<dbReference type="GO" id="GO:0046872">
    <property type="term" value="F:metal ion binding"/>
    <property type="evidence" value="ECO:0007669"/>
    <property type="project" value="InterPro"/>
</dbReference>